<protein>
    <recommendedName>
        <fullName evidence="2">Type VII secretion system protein EssD-like domain-containing protein</fullName>
    </recommendedName>
</protein>
<dbReference type="RefSeq" id="WP_154487787.1">
    <property type="nucleotide sequence ID" value="NZ_VULN01000004.1"/>
</dbReference>
<dbReference type="InterPro" id="IPR044929">
    <property type="entry name" value="DNA/RNA_non-sp_Endonuclease_sf"/>
</dbReference>
<sequence length="245" mass="27107">MKKLTAFLSALLVSLSLLLTACGSSQPAKKKAAPKNTAKVTQQVGKNQPSFDLSSIPAFTNKPYVVLNNNVPDFPDKDKTKKSFERYSDLDSLGRCGPAYANVSRQTMPTEKRGPIGSVKPSGWQTVKYEGIDGKYLYNRCHLIGYQLTAENANPKNLITGTRYLNVTGMLPFENMVADYVKETNHHVLYRVTPIFQGNDLVARGVQMEAWSVEDKGAGVQFNVFVYNNQPGITIDYKTGKSRKG</sequence>
<dbReference type="PROSITE" id="PS51257">
    <property type="entry name" value="PROKAR_LIPOPROTEIN"/>
    <property type="match status" value="1"/>
</dbReference>
<feature type="domain" description="Type VII secretion system protein EssD-like" evidence="2">
    <location>
        <begin position="85"/>
        <end position="210"/>
    </location>
</feature>
<name>A0A6N7VZL7_ACIFE</name>
<dbReference type="AlphaFoldDB" id="A0A6N7VZL7"/>
<comment type="caution">
    <text evidence="3">The sequence shown here is derived from an EMBL/GenBank/DDBJ whole genome shotgun (WGS) entry which is preliminary data.</text>
</comment>
<dbReference type="Gene3D" id="3.40.570.10">
    <property type="entry name" value="Extracellular Endonuclease, subunit A"/>
    <property type="match status" value="1"/>
</dbReference>
<evidence type="ECO:0000313" key="4">
    <source>
        <dbReference type="Proteomes" id="UP000441455"/>
    </source>
</evidence>
<proteinExistence type="predicted"/>
<accession>A0A6N7VZL7</accession>
<evidence type="ECO:0000256" key="1">
    <source>
        <dbReference type="SAM" id="SignalP"/>
    </source>
</evidence>
<dbReference type="Proteomes" id="UP000441455">
    <property type="component" value="Unassembled WGS sequence"/>
</dbReference>
<dbReference type="EMBL" id="VULN01000004">
    <property type="protein sequence ID" value="MSS81652.1"/>
    <property type="molecule type" value="Genomic_DNA"/>
</dbReference>
<reference evidence="3 4" key="1">
    <citation type="submission" date="2019-08" db="EMBL/GenBank/DDBJ databases">
        <title>In-depth cultivation of the pig gut microbiome towards novel bacterial diversity and tailored functional studies.</title>
        <authorList>
            <person name="Wylensek D."/>
            <person name="Hitch T.C.A."/>
            <person name="Clavel T."/>
        </authorList>
    </citation>
    <scope>NUCLEOTIDE SEQUENCE [LARGE SCALE GENOMIC DNA]</scope>
    <source>
        <strain evidence="3 4">WCA-389-WT-5B</strain>
    </source>
</reference>
<dbReference type="InterPro" id="IPR044927">
    <property type="entry name" value="Endonuclea_NS_2"/>
</dbReference>
<organism evidence="3 4">
    <name type="scientific">Acidaminococcus fermentans</name>
    <dbReference type="NCBI Taxonomy" id="905"/>
    <lineage>
        <taxon>Bacteria</taxon>
        <taxon>Bacillati</taxon>
        <taxon>Bacillota</taxon>
        <taxon>Negativicutes</taxon>
        <taxon>Acidaminococcales</taxon>
        <taxon>Acidaminococcaceae</taxon>
        <taxon>Acidaminococcus</taxon>
    </lineage>
</organism>
<feature type="signal peptide" evidence="1">
    <location>
        <begin position="1"/>
        <end position="21"/>
    </location>
</feature>
<evidence type="ECO:0000259" key="2">
    <source>
        <dbReference type="Pfam" id="PF13930"/>
    </source>
</evidence>
<keyword evidence="1" id="KW-0732">Signal</keyword>
<evidence type="ECO:0000313" key="3">
    <source>
        <dbReference type="EMBL" id="MSS81652.1"/>
    </source>
</evidence>
<dbReference type="Pfam" id="PF13930">
    <property type="entry name" value="Endonuclea_NS_2"/>
    <property type="match status" value="1"/>
</dbReference>
<dbReference type="OrthoDB" id="9783680at2"/>
<gene>
    <name evidence="3" type="ORF">FX155_03380</name>
</gene>
<feature type="chain" id="PRO_5038721596" description="Type VII secretion system protein EssD-like domain-containing protein" evidence="1">
    <location>
        <begin position="22"/>
        <end position="245"/>
    </location>
</feature>